<proteinExistence type="predicted"/>
<organism evidence="1 2">
    <name type="scientific">Bifidobacterium breve MCC 1128</name>
    <dbReference type="NCBI Taxonomy" id="1365965"/>
    <lineage>
        <taxon>Bacteria</taxon>
        <taxon>Bacillati</taxon>
        <taxon>Actinomycetota</taxon>
        <taxon>Actinomycetes</taxon>
        <taxon>Bifidobacteriales</taxon>
        <taxon>Bifidobacteriaceae</taxon>
        <taxon>Bifidobacterium</taxon>
    </lineage>
</organism>
<dbReference type="Proteomes" id="UP000037193">
    <property type="component" value="Unassembled WGS sequence"/>
</dbReference>
<dbReference type="GeneID" id="29242132"/>
<comment type="caution">
    <text evidence="1">The sequence shown here is derived from an EMBL/GenBank/DDBJ whole genome shotgun (WGS) entry which is preliminary data.</text>
</comment>
<sequence length="263" mass="29690">MTEATAAVEDSGAPAILDTKDVVDMFKQCNLAVYAEARREFYREVSLNPFKPHPEGLLRMIEWQFWDWFSFDCSISDIGLTGDESSDMRVELVHNKDNGISPFRAMAEYVYAVDPQVGERKLQDFRDIDDTNFASMFWIKDANAVKGIMTVEDLINGGIYDVASPQAAEYDGARGGLIVNRIARVRGRWQGCAIPIYEAHRPDDPKTGEAIARSFRHSGYRPDFPGLVRFFYGRAKDTGLDWEEAVAAKKTGMLNQLIEQARD</sequence>
<dbReference type="EMBL" id="AVQD01000009">
    <property type="protein sequence ID" value="KOA40578.1"/>
    <property type="molecule type" value="Genomic_DNA"/>
</dbReference>
<name>A0A0L7AZY4_BIFBR</name>
<evidence type="ECO:0000313" key="1">
    <source>
        <dbReference type="EMBL" id="KOA40578.1"/>
    </source>
</evidence>
<protein>
    <submittedName>
        <fullName evidence="1">Uncharacterized protein</fullName>
    </submittedName>
</protein>
<reference evidence="1 2" key="1">
    <citation type="journal article" date="2015" name="Int J Genomics">
        <title>Comparative Genomics Revealed Genetic Diversity and Species/Strain-Level Differences in Carbohydrate Metabolism of Three Probiotic Bifidobacterial Species.</title>
        <authorList>
            <person name="Odamaki T."/>
            <person name="Horigome A."/>
            <person name="Sugahara H."/>
            <person name="Hashikura N."/>
            <person name="Minami J."/>
            <person name="Xiao J.Z."/>
            <person name="Abe F."/>
        </authorList>
    </citation>
    <scope>NUCLEOTIDE SEQUENCE [LARGE SCALE GENOMIC DNA]</scope>
    <source>
        <strain evidence="1 2">MCC 1128</strain>
    </source>
</reference>
<dbReference type="PATRIC" id="fig|1365965.3.peg.1185"/>
<accession>A0A0L7AZY4</accession>
<evidence type="ECO:0000313" key="2">
    <source>
        <dbReference type="Proteomes" id="UP000037193"/>
    </source>
</evidence>
<gene>
    <name evidence="1" type="ORF">BBM1128_05880</name>
</gene>
<dbReference type="AlphaFoldDB" id="A0A0L7AZY4"/>
<dbReference type="RefSeq" id="WP_003830084.1">
    <property type="nucleotide sequence ID" value="NZ_AVQD01000009.1"/>
</dbReference>